<dbReference type="Proteomes" id="UP001642484">
    <property type="component" value="Unassembled WGS sequence"/>
</dbReference>
<feature type="non-terminal residue" evidence="2">
    <location>
        <position position="1"/>
    </location>
</feature>
<feature type="compositionally biased region" description="Polar residues" evidence="1">
    <location>
        <begin position="34"/>
        <end position="55"/>
    </location>
</feature>
<dbReference type="EMBL" id="CAXAMN010025944">
    <property type="protein sequence ID" value="CAK9099374.1"/>
    <property type="molecule type" value="Genomic_DNA"/>
</dbReference>
<feature type="region of interest" description="Disordered" evidence="1">
    <location>
        <begin position="32"/>
        <end position="67"/>
    </location>
</feature>
<reference evidence="2 3" key="1">
    <citation type="submission" date="2024-02" db="EMBL/GenBank/DDBJ databases">
        <authorList>
            <person name="Chen Y."/>
            <person name="Shah S."/>
            <person name="Dougan E. K."/>
            <person name="Thang M."/>
            <person name="Chan C."/>
        </authorList>
    </citation>
    <scope>NUCLEOTIDE SEQUENCE [LARGE SCALE GENOMIC DNA]</scope>
</reference>
<protein>
    <submittedName>
        <fullName evidence="2">Uncharacterized protein</fullName>
    </submittedName>
</protein>
<evidence type="ECO:0000313" key="2">
    <source>
        <dbReference type="EMBL" id="CAK9099374.1"/>
    </source>
</evidence>
<evidence type="ECO:0000256" key="1">
    <source>
        <dbReference type="SAM" id="MobiDB-lite"/>
    </source>
</evidence>
<gene>
    <name evidence="2" type="ORF">CCMP2556_LOCUS47030</name>
</gene>
<comment type="caution">
    <text evidence="2">The sequence shown here is derived from an EMBL/GenBank/DDBJ whole genome shotgun (WGS) entry which is preliminary data.</text>
</comment>
<accession>A0ABP0RFK3</accession>
<name>A0ABP0RFK3_9DINO</name>
<sequence>HSESPQVEVAQGDPLWGQRMEQSLASLEPLVEATSRSLQPGSAETAQSNQAQLQGLQPGRSESPRAVAGRAVVVEITELQPKRRLPRGQRAWAQKEKRVIDESRRCQATCREPLYYPIPTIPDYYPSLQSPLSFHGTNNSNWLAAPSIEAVAMQTGLTRLQTCPILGKS</sequence>
<proteinExistence type="predicted"/>
<keyword evidence="3" id="KW-1185">Reference proteome</keyword>
<organism evidence="2 3">
    <name type="scientific">Durusdinium trenchii</name>
    <dbReference type="NCBI Taxonomy" id="1381693"/>
    <lineage>
        <taxon>Eukaryota</taxon>
        <taxon>Sar</taxon>
        <taxon>Alveolata</taxon>
        <taxon>Dinophyceae</taxon>
        <taxon>Suessiales</taxon>
        <taxon>Symbiodiniaceae</taxon>
        <taxon>Durusdinium</taxon>
    </lineage>
</organism>
<evidence type="ECO:0000313" key="3">
    <source>
        <dbReference type="Proteomes" id="UP001642484"/>
    </source>
</evidence>